<name>A6IJT4_RAT</name>
<accession>A6IJT4</accession>
<dbReference type="EMBL" id="CH473963">
    <property type="protein sequence ID" value="EDL99997.1"/>
    <property type="molecule type" value="Genomic_DNA"/>
</dbReference>
<dbReference type="Proteomes" id="UP000234681">
    <property type="component" value="Chromosome 14"/>
</dbReference>
<proteinExistence type="predicted"/>
<sequence length="18" mass="2018">MWRSLCSGHQSVNKSLQG</sequence>
<evidence type="ECO:0000313" key="1">
    <source>
        <dbReference type="EMBL" id="EDL99997.1"/>
    </source>
</evidence>
<gene>
    <name evidence="1" type="ORF">rCG_36128</name>
</gene>
<protein>
    <submittedName>
        <fullName evidence="1">RCG36128</fullName>
    </submittedName>
</protein>
<reference evidence="2" key="1">
    <citation type="submission" date="2005-09" db="EMBL/GenBank/DDBJ databases">
        <authorList>
            <person name="Mural R.J."/>
            <person name="Li P.W."/>
            <person name="Adams M.D."/>
            <person name="Amanatides P.G."/>
            <person name="Baden-Tillson H."/>
            <person name="Barnstead M."/>
            <person name="Chin S.H."/>
            <person name="Dew I."/>
            <person name="Evans C.A."/>
            <person name="Ferriera S."/>
            <person name="Flanigan M."/>
            <person name="Fosler C."/>
            <person name="Glodek A."/>
            <person name="Gu Z."/>
            <person name="Holt R.A."/>
            <person name="Jennings D."/>
            <person name="Kraft C.L."/>
            <person name="Lu F."/>
            <person name="Nguyen T."/>
            <person name="Nusskern D.R."/>
            <person name="Pfannkoch C.M."/>
            <person name="Sitter C."/>
            <person name="Sutton G.G."/>
            <person name="Venter J.C."/>
            <person name="Wang Z."/>
            <person name="Woodage T."/>
            <person name="Zheng X.H."/>
            <person name="Zhong F."/>
        </authorList>
    </citation>
    <scope>NUCLEOTIDE SEQUENCE [LARGE SCALE GENOMIC DNA]</scope>
    <source>
        <strain>BN</strain>
        <strain evidence="2">Sprague-Dawley</strain>
    </source>
</reference>
<dbReference type="AlphaFoldDB" id="A6IJT4"/>
<organism evidence="1 2">
    <name type="scientific">Rattus norvegicus</name>
    <name type="common">Rat</name>
    <dbReference type="NCBI Taxonomy" id="10116"/>
    <lineage>
        <taxon>Eukaryota</taxon>
        <taxon>Metazoa</taxon>
        <taxon>Chordata</taxon>
        <taxon>Craniata</taxon>
        <taxon>Vertebrata</taxon>
        <taxon>Euteleostomi</taxon>
        <taxon>Mammalia</taxon>
        <taxon>Eutheria</taxon>
        <taxon>Euarchontoglires</taxon>
        <taxon>Glires</taxon>
        <taxon>Rodentia</taxon>
        <taxon>Myomorpha</taxon>
        <taxon>Muroidea</taxon>
        <taxon>Muridae</taxon>
        <taxon>Murinae</taxon>
        <taxon>Rattus</taxon>
    </lineage>
</organism>
<evidence type="ECO:0000313" key="2">
    <source>
        <dbReference type="Proteomes" id="UP000234681"/>
    </source>
</evidence>